<proteinExistence type="predicted"/>
<comment type="caution">
    <text evidence="2">The sequence shown here is derived from an EMBL/GenBank/DDBJ whole genome shotgun (WGS) entry which is preliminary data.</text>
</comment>
<dbReference type="InterPro" id="IPR041581">
    <property type="entry name" value="Glyoxalase_6"/>
</dbReference>
<gene>
    <name evidence="2" type="ORF">HALOF300_03362</name>
</gene>
<sequence length="122" mass="13015">MTAPTLKMITLDCADVRPLATFWSALLDTETLVVQDSYAMLAGPGAAIGIGRVDDYLPPAWPNPNGSKQFHFDLACEDVAATEARCVELGATVPADQPGETWRVLLDPAGHPFCLTDAANWG</sequence>
<dbReference type="RefSeq" id="WP_156742037.1">
    <property type="nucleotide sequence ID" value="NZ_CACRYJ010000048.1"/>
</dbReference>
<feature type="domain" description="Glyoxalase-like" evidence="1">
    <location>
        <begin position="8"/>
        <end position="116"/>
    </location>
</feature>
<evidence type="ECO:0000313" key="2">
    <source>
        <dbReference type="EMBL" id="VZO38601.1"/>
    </source>
</evidence>
<dbReference type="Gene3D" id="3.10.180.10">
    <property type="entry name" value="2,3-Dihydroxybiphenyl 1,2-Dioxygenase, domain 1"/>
    <property type="match status" value="1"/>
</dbReference>
<dbReference type="PANTHER" id="PTHR35908:SF1">
    <property type="entry name" value="CONSERVED PROTEIN"/>
    <property type="match status" value="1"/>
</dbReference>
<evidence type="ECO:0000259" key="1">
    <source>
        <dbReference type="Pfam" id="PF18029"/>
    </source>
</evidence>
<evidence type="ECO:0000313" key="3">
    <source>
        <dbReference type="Proteomes" id="UP000419743"/>
    </source>
</evidence>
<dbReference type="Pfam" id="PF18029">
    <property type="entry name" value="Glyoxalase_6"/>
    <property type="match status" value="1"/>
</dbReference>
<accession>A0A7M4DMJ0</accession>
<dbReference type="Proteomes" id="UP000419743">
    <property type="component" value="Unassembled WGS sequence"/>
</dbReference>
<dbReference type="EMBL" id="CACRYJ010000048">
    <property type="protein sequence ID" value="VZO38601.1"/>
    <property type="molecule type" value="Genomic_DNA"/>
</dbReference>
<dbReference type="InterPro" id="IPR029068">
    <property type="entry name" value="Glyas_Bleomycin-R_OHBP_Dase"/>
</dbReference>
<name>A0A7M4DMJ0_9MICO</name>
<dbReference type="PANTHER" id="PTHR35908">
    <property type="entry name" value="HYPOTHETICAL FUSION PROTEIN"/>
    <property type="match status" value="1"/>
</dbReference>
<keyword evidence="3" id="KW-1185">Reference proteome</keyword>
<dbReference type="AlphaFoldDB" id="A0A7M4DMJ0"/>
<organism evidence="2 3">
    <name type="scientific">Occultella aeris</name>
    <dbReference type="NCBI Taxonomy" id="2761496"/>
    <lineage>
        <taxon>Bacteria</taxon>
        <taxon>Bacillati</taxon>
        <taxon>Actinomycetota</taxon>
        <taxon>Actinomycetes</taxon>
        <taxon>Micrococcales</taxon>
        <taxon>Ruaniaceae</taxon>
        <taxon>Occultella</taxon>
    </lineage>
</organism>
<reference evidence="2 3" key="1">
    <citation type="submission" date="2019-11" db="EMBL/GenBank/DDBJ databases">
        <authorList>
            <person name="Criscuolo A."/>
        </authorList>
    </citation>
    <scope>NUCLEOTIDE SEQUENCE [LARGE SCALE GENOMIC DNA]</scope>
    <source>
        <strain evidence="2">CIP111667</strain>
    </source>
</reference>
<dbReference type="SUPFAM" id="SSF54593">
    <property type="entry name" value="Glyoxalase/Bleomycin resistance protein/Dihydroxybiphenyl dioxygenase"/>
    <property type="match status" value="1"/>
</dbReference>
<protein>
    <submittedName>
        <fullName evidence="2">Glyoxalase-like domain protein</fullName>
    </submittedName>
</protein>